<protein>
    <submittedName>
        <fullName evidence="1">Uncharacterized protein</fullName>
    </submittedName>
</protein>
<reference evidence="1" key="1">
    <citation type="submission" date="2020-12" db="EMBL/GenBank/DDBJ databases">
        <title>WGS assembly of Carya illinoinensis cv. Pawnee.</title>
        <authorList>
            <person name="Platts A."/>
            <person name="Shu S."/>
            <person name="Wright S."/>
            <person name="Barry K."/>
            <person name="Edger P."/>
            <person name="Pires J.C."/>
            <person name="Schmutz J."/>
        </authorList>
    </citation>
    <scope>NUCLEOTIDE SEQUENCE</scope>
    <source>
        <tissue evidence="1">Leaf</tissue>
    </source>
</reference>
<organism evidence="1 2">
    <name type="scientific">Carya illinoinensis</name>
    <name type="common">Pecan</name>
    <dbReference type="NCBI Taxonomy" id="32201"/>
    <lineage>
        <taxon>Eukaryota</taxon>
        <taxon>Viridiplantae</taxon>
        <taxon>Streptophyta</taxon>
        <taxon>Embryophyta</taxon>
        <taxon>Tracheophyta</taxon>
        <taxon>Spermatophyta</taxon>
        <taxon>Magnoliopsida</taxon>
        <taxon>eudicotyledons</taxon>
        <taxon>Gunneridae</taxon>
        <taxon>Pentapetalae</taxon>
        <taxon>rosids</taxon>
        <taxon>fabids</taxon>
        <taxon>Fagales</taxon>
        <taxon>Juglandaceae</taxon>
        <taxon>Carya</taxon>
    </lineage>
</organism>
<dbReference type="Proteomes" id="UP000811609">
    <property type="component" value="Chromosome 8"/>
</dbReference>
<keyword evidence="2" id="KW-1185">Reference proteome</keyword>
<sequence>MEPLHALANWYLKNVLPVLQKLVTSQAFIRYRVIKISDVRILFVISLVSRTNLQICSTRFISSPQLLSTQSDNPKIETLKRLHLHIYIYILEGGYLVKE</sequence>
<proteinExistence type="predicted"/>
<accession>A0A8T1PKV5</accession>
<dbReference type="EMBL" id="CM031816">
    <property type="protein sequence ID" value="KAG6645069.1"/>
    <property type="molecule type" value="Genomic_DNA"/>
</dbReference>
<evidence type="ECO:0000313" key="1">
    <source>
        <dbReference type="EMBL" id="KAG6645069.1"/>
    </source>
</evidence>
<name>A0A8T1PKV5_CARIL</name>
<dbReference type="AlphaFoldDB" id="A0A8T1PKV5"/>
<evidence type="ECO:0000313" key="2">
    <source>
        <dbReference type="Proteomes" id="UP000811609"/>
    </source>
</evidence>
<comment type="caution">
    <text evidence="1">The sequence shown here is derived from an EMBL/GenBank/DDBJ whole genome shotgun (WGS) entry which is preliminary data.</text>
</comment>
<gene>
    <name evidence="1" type="ORF">CIPAW_08G097100</name>
</gene>